<protein>
    <submittedName>
        <fullName evidence="1">Uncharacterized protein</fullName>
    </submittedName>
</protein>
<dbReference type="Proteomes" id="UP001477443">
    <property type="component" value="Chromosome"/>
</dbReference>
<reference evidence="1" key="1">
    <citation type="submission" date="2024-03" db="EMBL/GenBank/DDBJ databases">
        <title>Complete genome sequence of Mycoplasma felifaucium Z921 isolated from the trachea of a cheetah.</title>
        <authorList>
            <person name="Spergser J."/>
        </authorList>
    </citation>
    <scope>NUCLEOTIDE SEQUENCE [LARGE SCALE GENOMIC DNA]</scope>
    <source>
        <strain evidence="1">Z921</strain>
    </source>
</reference>
<evidence type="ECO:0000313" key="2">
    <source>
        <dbReference type="Proteomes" id="UP001477443"/>
    </source>
</evidence>
<dbReference type="RefSeq" id="WP_338822282.1">
    <property type="nucleotide sequence ID" value="NZ_CP148067.1"/>
</dbReference>
<dbReference type="EMBL" id="CP148067">
    <property type="protein sequence ID" value="WXL28741.1"/>
    <property type="molecule type" value="Genomic_DNA"/>
</dbReference>
<name>A0ABZ2RP05_9BACT</name>
<evidence type="ECO:0000313" key="1">
    <source>
        <dbReference type="EMBL" id="WXL28741.1"/>
    </source>
</evidence>
<keyword evidence="2" id="KW-1185">Reference proteome</keyword>
<proteinExistence type="predicted"/>
<accession>A0ABZ2RP05</accession>
<gene>
    <name evidence="1" type="ORF">WG617_01770</name>
</gene>
<sequence>MDKNGIFNIKLHLAPVKGATGEWLTFATEVKSTNDNTLVKPVVIKIASAIAEPSKEYPLKWSFDGDQKLESGKFYTFVFYKKDGSEVIVFSQKHIANNKDIFPAVLPSE</sequence>
<organism evidence="1 2">
    <name type="scientific">Mycoplasmopsis felifaucium</name>
    <dbReference type="NCBI Taxonomy" id="35768"/>
    <lineage>
        <taxon>Bacteria</taxon>
        <taxon>Bacillati</taxon>
        <taxon>Mycoplasmatota</taxon>
        <taxon>Mycoplasmoidales</taxon>
        <taxon>Metamycoplasmataceae</taxon>
        <taxon>Mycoplasmopsis</taxon>
    </lineage>
</organism>